<dbReference type="PANTHER" id="PTHR30290:SF83">
    <property type="entry name" value="ABC TRANSPORTER SUBSTRATE-BINDING PROTEIN"/>
    <property type="match status" value="1"/>
</dbReference>
<organism evidence="4 5">
    <name type="scientific">Lentzea tibetensis</name>
    <dbReference type="NCBI Taxonomy" id="2591470"/>
    <lineage>
        <taxon>Bacteria</taxon>
        <taxon>Bacillati</taxon>
        <taxon>Actinomycetota</taxon>
        <taxon>Actinomycetes</taxon>
        <taxon>Pseudonocardiales</taxon>
        <taxon>Pseudonocardiaceae</taxon>
        <taxon>Lentzea</taxon>
    </lineage>
</organism>
<evidence type="ECO:0000256" key="1">
    <source>
        <dbReference type="SAM" id="MobiDB-lite"/>
    </source>
</evidence>
<proteinExistence type="predicted"/>
<comment type="caution">
    <text evidence="4">The sequence shown here is derived from an EMBL/GenBank/DDBJ whole genome shotgun (WGS) entry which is preliminary data.</text>
</comment>
<dbReference type="GO" id="GO:0043190">
    <property type="term" value="C:ATP-binding cassette (ABC) transporter complex"/>
    <property type="evidence" value="ECO:0007669"/>
    <property type="project" value="InterPro"/>
</dbReference>
<dbReference type="InterPro" id="IPR039424">
    <property type="entry name" value="SBP_5"/>
</dbReference>
<dbReference type="RefSeq" id="WP_146355989.1">
    <property type="nucleotide sequence ID" value="NZ_VOBR01000019.1"/>
</dbReference>
<dbReference type="Pfam" id="PF00496">
    <property type="entry name" value="SBP_bac_5"/>
    <property type="match status" value="1"/>
</dbReference>
<gene>
    <name evidence="4" type="ORF">FKR81_27570</name>
</gene>
<feature type="chain" id="PRO_5039388397" evidence="2">
    <location>
        <begin position="21"/>
        <end position="543"/>
    </location>
</feature>
<evidence type="ECO:0000256" key="2">
    <source>
        <dbReference type="SAM" id="SignalP"/>
    </source>
</evidence>
<sequence length="543" mass="59388">MSRSRTASVVALSAAVAVVAAGCGGGGDQAATNNDAAITVFNTEPENPLVPGNTTEVGGSHVLDALFTGLVEYSADDAKPENAMAESIETKDSKVFTIKLKKGWKFHDGTPVTASSYVKAWNWTAYGPNATQGASFMSQIQGYAEVHPKDPDGADGPQKAPEPAVKDMSGLKVVDDNTFEVTLSEAFSVFPVTLGYEVFSPMPEVFFTDQKKYEEAPVGNGPFKWTSRQVGTEINVTRNDDYQGRDKPKFKDLKFKVYQSRESAYADIVSGSLDFIDELPPSALAGKKYEGDLGDRVVEKSTLQLQTISFPLYVDAYKNADLRKAISMSINREEITQKIFEGSRIPADGWVHPLTDGYKKDQCGEYCKFDPAKAKEYLTKSGYKGAITLQSNTDGGHKEWAEAACNSIKNAIGLECAFAPSTSFAEFRQKVNAHEMTGMYRAGWIADYPSIENWLNPLYKTDASSNDGLYTNPAVDAKWAEADKATSTADANRLYQEGEKLMAEDMPVIPLWTQKTIAGKSSRLKVAKMDPFRWLDMATVEVS</sequence>
<dbReference type="OrthoDB" id="9046151at2"/>
<dbReference type="GO" id="GO:0015833">
    <property type="term" value="P:peptide transport"/>
    <property type="evidence" value="ECO:0007669"/>
    <property type="project" value="TreeGrafter"/>
</dbReference>
<keyword evidence="2" id="KW-0732">Signal</keyword>
<dbReference type="InterPro" id="IPR030678">
    <property type="entry name" value="Peptide/Ni-bd"/>
</dbReference>
<evidence type="ECO:0000313" key="4">
    <source>
        <dbReference type="EMBL" id="TWP48683.1"/>
    </source>
</evidence>
<dbReference type="CDD" id="cd00995">
    <property type="entry name" value="PBP2_NikA_DppA_OppA_like"/>
    <property type="match status" value="1"/>
</dbReference>
<evidence type="ECO:0000313" key="5">
    <source>
        <dbReference type="Proteomes" id="UP000316639"/>
    </source>
</evidence>
<dbReference type="PANTHER" id="PTHR30290">
    <property type="entry name" value="PERIPLASMIC BINDING COMPONENT OF ABC TRANSPORTER"/>
    <property type="match status" value="1"/>
</dbReference>
<dbReference type="EMBL" id="VOBR01000019">
    <property type="protein sequence ID" value="TWP48683.1"/>
    <property type="molecule type" value="Genomic_DNA"/>
</dbReference>
<evidence type="ECO:0000259" key="3">
    <source>
        <dbReference type="Pfam" id="PF00496"/>
    </source>
</evidence>
<feature type="region of interest" description="Disordered" evidence="1">
    <location>
        <begin position="146"/>
        <end position="165"/>
    </location>
</feature>
<dbReference type="Gene3D" id="3.90.76.10">
    <property type="entry name" value="Dipeptide-binding Protein, Domain 1"/>
    <property type="match status" value="1"/>
</dbReference>
<dbReference type="InterPro" id="IPR000914">
    <property type="entry name" value="SBP_5_dom"/>
</dbReference>
<dbReference type="SUPFAM" id="SSF53850">
    <property type="entry name" value="Periplasmic binding protein-like II"/>
    <property type="match status" value="1"/>
</dbReference>
<dbReference type="AlphaFoldDB" id="A0A563EN68"/>
<dbReference type="PROSITE" id="PS51257">
    <property type="entry name" value="PROKAR_LIPOPROTEIN"/>
    <property type="match status" value="1"/>
</dbReference>
<keyword evidence="5" id="KW-1185">Reference proteome</keyword>
<reference evidence="4 5" key="1">
    <citation type="submission" date="2019-07" db="EMBL/GenBank/DDBJ databases">
        <title>Lentzea xizangensis sp. nov., isolated from Qinghai-Tibetan Plateau Soils.</title>
        <authorList>
            <person name="Huang J."/>
        </authorList>
    </citation>
    <scope>NUCLEOTIDE SEQUENCE [LARGE SCALE GENOMIC DNA]</scope>
    <source>
        <strain evidence="4 5">FXJ1.1311</strain>
    </source>
</reference>
<name>A0A563EN68_9PSEU</name>
<accession>A0A563EN68</accession>
<feature type="domain" description="Solute-binding protein family 5" evidence="3">
    <location>
        <begin position="79"/>
        <end position="465"/>
    </location>
</feature>
<dbReference type="GO" id="GO:0042597">
    <property type="term" value="C:periplasmic space"/>
    <property type="evidence" value="ECO:0007669"/>
    <property type="project" value="UniProtKB-ARBA"/>
</dbReference>
<dbReference type="Gene3D" id="3.10.105.10">
    <property type="entry name" value="Dipeptide-binding Protein, Domain 3"/>
    <property type="match status" value="1"/>
</dbReference>
<dbReference type="PIRSF" id="PIRSF002741">
    <property type="entry name" value="MppA"/>
    <property type="match status" value="1"/>
</dbReference>
<dbReference type="GO" id="GO:1904680">
    <property type="term" value="F:peptide transmembrane transporter activity"/>
    <property type="evidence" value="ECO:0007669"/>
    <property type="project" value="TreeGrafter"/>
</dbReference>
<protein>
    <submittedName>
        <fullName evidence="4">ABC transporter substrate-binding protein</fullName>
    </submittedName>
</protein>
<feature type="signal peptide" evidence="2">
    <location>
        <begin position="1"/>
        <end position="20"/>
    </location>
</feature>
<dbReference type="Gene3D" id="3.40.190.10">
    <property type="entry name" value="Periplasmic binding protein-like II"/>
    <property type="match status" value="1"/>
</dbReference>
<dbReference type="Proteomes" id="UP000316639">
    <property type="component" value="Unassembled WGS sequence"/>
</dbReference>